<reference evidence="4" key="1">
    <citation type="submission" date="2023-03" db="UniProtKB">
        <authorList>
            <consortium name="EnsemblPlants"/>
        </authorList>
    </citation>
    <scope>IDENTIFICATION</scope>
</reference>
<dbReference type="SUPFAM" id="SSF52058">
    <property type="entry name" value="L domain-like"/>
    <property type="match status" value="1"/>
</dbReference>
<sequence length="139" mass="15906">MGLLQLCQHVFFFFFFIIDFESNLRLSFSIFIPNNLKFCSYHVENRLTGSIPEEIGNITTLKRLFISDNDFVGKIPGFIQNWTTIYNLEVSDLNGEASSPFPSLNNLTNLNSLVMRNYNITGELPDDFGGMKFLDMLSV</sequence>
<evidence type="ECO:0008006" key="5">
    <source>
        <dbReference type="Google" id="ProtNLM"/>
    </source>
</evidence>
<dbReference type="InterPro" id="IPR032675">
    <property type="entry name" value="LRR_dom_sf"/>
</dbReference>
<proteinExistence type="predicted"/>
<dbReference type="PANTHER" id="PTHR48053">
    <property type="entry name" value="LEUCINE RICH REPEAT FAMILY PROTEIN, EXPRESSED"/>
    <property type="match status" value="1"/>
</dbReference>
<evidence type="ECO:0000256" key="3">
    <source>
        <dbReference type="ARBA" id="ARBA00023170"/>
    </source>
</evidence>
<keyword evidence="2" id="KW-0732">Signal</keyword>
<name>A0A9I9EE17_CUCME</name>
<evidence type="ECO:0000256" key="2">
    <source>
        <dbReference type="ARBA" id="ARBA00022729"/>
    </source>
</evidence>
<dbReference type="Gene3D" id="3.80.10.10">
    <property type="entry name" value="Ribonuclease Inhibitor"/>
    <property type="match status" value="1"/>
</dbReference>
<keyword evidence="3" id="KW-0675">Receptor</keyword>
<organism evidence="4">
    <name type="scientific">Cucumis melo</name>
    <name type="common">Muskmelon</name>
    <dbReference type="NCBI Taxonomy" id="3656"/>
    <lineage>
        <taxon>Eukaryota</taxon>
        <taxon>Viridiplantae</taxon>
        <taxon>Streptophyta</taxon>
        <taxon>Embryophyta</taxon>
        <taxon>Tracheophyta</taxon>
        <taxon>Spermatophyta</taxon>
        <taxon>Magnoliopsida</taxon>
        <taxon>eudicotyledons</taxon>
        <taxon>Gunneridae</taxon>
        <taxon>Pentapetalae</taxon>
        <taxon>rosids</taxon>
        <taxon>fabids</taxon>
        <taxon>Cucurbitales</taxon>
        <taxon>Cucurbitaceae</taxon>
        <taxon>Benincaseae</taxon>
        <taxon>Cucumis</taxon>
    </lineage>
</organism>
<dbReference type="InterPro" id="IPR051716">
    <property type="entry name" value="Plant_RL_S/T_kinase"/>
</dbReference>
<protein>
    <recommendedName>
        <fullName evidence="5">Non-specific serine/threonine protein kinase</fullName>
    </recommendedName>
</protein>
<accession>A0A9I9EE17</accession>
<dbReference type="EnsemblPlants" id="MELO3C032468.2.1">
    <property type="protein sequence ID" value="MELO3C032468.2.1"/>
    <property type="gene ID" value="MELO3C032468.2"/>
</dbReference>
<dbReference type="GO" id="GO:0016020">
    <property type="term" value="C:membrane"/>
    <property type="evidence" value="ECO:0007669"/>
    <property type="project" value="UniProtKB-SubCell"/>
</dbReference>
<dbReference type="Gramene" id="MELO3C032468.2.1">
    <property type="protein sequence ID" value="MELO3C032468.2.1"/>
    <property type="gene ID" value="MELO3C032468.2"/>
</dbReference>
<dbReference type="PANTHER" id="PTHR48053:SF114">
    <property type="entry name" value="OS02G0232500 PROTEIN"/>
    <property type="match status" value="1"/>
</dbReference>
<dbReference type="Pfam" id="PF00560">
    <property type="entry name" value="LRR_1"/>
    <property type="match status" value="2"/>
</dbReference>
<dbReference type="InterPro" id="IPR001611">
    <property type="entry name" value="Leu-rich_rpt"/>
</dbReference>
<comment type="subcellular location">
    <subcellularLocation>
        <location evidence="1">Membrane</location>
        <topology evidence="1">Single-pass type I membrane protein</topology>
    </subcellularLocation>
</comment>
<dbReference type="AlphaFoldDB" id="A0A9I9EE17"/>
<evidence type="ECO:0000313" key="4">
    <source>
        <dbReference type="EnsemblPlants" id="MELO3C032468.2.1"/>
    </source>
</evidence>
<evidence type="ECO:0000256" key="1">
    <source>
        <dbReference type="ARBA" id="ARBA00004479"/>
    </source>
</evidence>